<comment type="caution">
    <text evidence="1">The sequence shown here is derived from an EMBL/GenBank/DDBJ whole genome shotgun (WGS) entry which is preliminary data.</text>
</comment>
<sequence>MDQPKTSPINPSSSADNELSKDGAWVSQATGNQTSSWGAVAGDSWNKAASNFGSTSGASVGWGKATLPNEDLAGSSRGTGDNWGRGNLRAENSLIDSAVAWDKGKTVSGNQTSSWGDAATGKNQVDSWGKCNDAIGAGSWEKKKRSGTGEDCWSNKSTGWNQQKSQDGGDTWGEAAENQEKGTAQNDSWGEAGEKWESKNSSEKPTEAWGKAGGGSTQTETEDVNKGSGWMKAEVDSATQTANWSPGKKFSEDASGWNKDGSSNQNQIDSWNKPKPSGADRGSWNKQGESSWGKQEGGSSWNIPDRDQEFGGWNKESDGGRGSGGRRGRGGGHGGRDHFGRGRSFGDGQSSGWKAGEENSTAYDQGGGWGKSKGFKESRDDGWKPISSGGDSGSGWNKNWGADKEIS</sequence>
<name>A0ACC0SF56_POPTR</name>
<accession>A0ACC0SF56</accession>
<protein>
    <submittedName>
        <fullName evidence="1">Uncharacterized protein</fullName>
    </submittedName>
</protein>
<keyword evidence="2" id="KW-1185">Reference proteome</keyword>
<organism evidence="1 2">
    <name type="scientific">Populus trichocarpa</name>
    <name type="common">Western balsam poplar</name>
    <name type="synonym">Populus balsamifera subsp. trichocarpa</name>
    <dbReference type="NCBI Taxonomy" id="3694"/>
    <lineage>
        <taxon>Eukaryota</taxon>
        <taxon>Viridiplantae</taxon>
        <taxon>Streptophyta</taxon>
        <taxon>Embryophyta</taxon>
        <taxon>Tracheophyta</taxon>
        <taxon>Spermatophyta</taxon>
        <taxon>Magnoliopsida</taxon>
        <taxon>eudicotyledons</taxon>
        <taxon>Gunneridae</taxon>
        <taxon>Pentapetalae</taxon>
        <taxon>rosids</taxon>
        <taxon>fabids</taxon>
        <taxon>Malpighiales</taxon>
        <taxon>Salicaceae</taxon>
        <taxon>Saliceae</taxon>
        <taxon>Populus</taxon>
    </lineage>
</organism>
<proteinExistence type="predicted"/>
<gene>
    <name evidence="1" type="ORF">POPTR_010G228883v4</name>
</gene>
<evidence type="ECO:0000313" key="2">
    <source>
        <dbReference type="Proteomes" id="UP000006729"/>
    </source>
</evidence>
<reference evidence="1 2" key="1">
    <citation type="journal article" date="2006" name="Science">
        <title>The genome of black cottonwood, Populus trichocarpa (Torr. &amp; Gray).</title>
        <authorList>
            <person name="Tuskan G.A."/>
            <person name="Difazio S."/>
            <person name="Jansson S."/>
            <person name="Bohlmann J."/>
            <person name="Grigoriev I."/>
            <person name="Hellsten U."/>
            <person name="Putnam N."/>
            <person name="Ralph S."/>
            <person name="Rombauts S."/>
            <person name="Salamov A."/>
            <person name="Schein J."/>
            <person name="Sterck L."/>
            <person name="Aerts A."/>
            <person name="Bhalerao R.R."/>
            <person name="Bhalerao R.P."/>
            <person name="Blaudez D."/>
            <person name="Boerjan W."/>
            <person name="Brun A."/>
            <person name="Brunner A."/>
            <person name="Busov V."/>
            <person name="Campbell M."/>
            <person name="Carlson J."/>
            <person name="Chalot M."/>
            <person name="Chapman J."/>
            <person name="Chen G.L."/>
            <person name="Cooper D."/>
            <person name="Coutinho P.M."/>
            <person name="Couturier J."/>
            <person name="Covert S."/>
            <person name="Cronk Q."/>
            <person name="Cunningham R."/>
            <person name="Davis J."/>
            <person name="Degroeve S."/>
            <person name="Dejardin A."/>
            <person name="Depamphilis C."/>
            <person name="Detter J."/>
            <person name="Dirks B."/>
            <person name="Dubchak I."/>
            <person name="Duplessis S."/>
            <person name="Ehlting J."/>
            <person name="Ellis B."/>
            <person name="Gendler K."/>
            <person name="Goodstein D."/>
            <person name="Gribskov M."/>
            <person name="Grimwood J."/>
            <person name="Groover A."/>
            <person name="Gunter L."/>
            <person name="Hamberger B."/>
            <person name="Heinze B."/>
            <person name="Helariutta Y."/>
            <person name="Henrissat B."/>
            <person name="Holligan D."/>
            <person name="Holt R."/>
            <person name="Huang W."/>
            <person name="Islam-Faridi N."/>
            <person name="Jones S."/>
            <person name="Jones-Rhoades M."/>
            <person name="Jorgensen R."/>
            <person name="Joshi C."/>
            <person name="Kangasjarvi J."/>
            <person name="Karlsson J."/>
            <person name="Kelleher C."/>
            <person name="Kirkpatrick R."/>
            <person name="Kirst M."/>
            <person name="Kohler A."/>
            <person name="Kalluri U."/>
            <person name="Larimer F."/>
            <person name="Leebens-Mack J."/>
            <person name="Leple J.C."/>
            <person name="Locascio P."/>
            <person name="Lou Y."/>
            <person name="Lucas S."/>
            <person name="Martin F."/>
            <person name="Montanini B."/>
            <person name="Napoli C."/>
            <person name="Nelson D.R."/>
            <person name="Nelson C."/>
            <person name="Nieminen K."/>
            <person name="Nilsson O."/>
            <person name="Pereda V."/>
            <person name="Peter G."/>
            <person name="Philippe R."/>
            <person name="Pilate G."/>
            <person name="Poliakov A."/>
            <person name="Razumovskaya J."/>
            <person name="Richardson P."/>
            <person name="Rinaldi C."/>
            <person name="Ritland K."/>
            <person name="Rouze P."/>
            <person name="Ryaboy D."/>
            <person name="Schmutz J."/>
            <person name="Schrader J."/>
            <person name="Segerman B."/>
            <person name="Shin H."/>
            <person name="Siddiqui A."/>
            <person name="Sterky F."/>
            <person name="Terry A."/>
            <person name="Tsai C.J."/>
            <person name="Uberbacher E."/>
            <person name="Unneberg P."/>
            <person name="Vahala J."/>
            <person name="Wall K."/>
            <person name="Wessler S."/>
            <person name="Yang G."/>
            <person name="Yin T."/>
            <person name="Douglas C."/>
            <person name="Marra M."/>
            <person name="Sandberg G."/>
            <person name="Van de Peer Y."/>
            <person name="Rokhsar D."/>
        </authorList>
    </citation>
    <scope>NUCLEOTIDE SEQUENCE [LARGE SCALE GENOMIC DNA]</scope>
    <source>
        <strain evidence="2">cv. Nisqually</strain>
    </source>
</reference>
<dbReference type="Proteomes" id="UP000006729">
    <property type="component" value="Chromosome 10"/>
</dbReference>
<evidence type="ECO:0000313" key="1">
    <source>
        <dbReference type="EMBL" id="KAI9387837.1"/>
    </source>
</evidence>
<dbReference type="EMBL" id="CM009299">
    <property type="protein sequence ID" value="KAI9387837.1"/>
    <property type="molecule type" value="Genomic_DNA"/>
</dbReference>